<reference evidence="1 2" key="1">
    <citation type="submission" date="2024-01" db="EMBL/GenBank/DDBJ databases">
        <title>Genome assemblies of Stephania.</title>
        <authorList>
            <person name="Yang L."/>
        </authorList>
    </citation>
    <scope>NUCLEOTIDE SEQUENCE [LARGE SCALE GENOMIC DNA]</scope>
    <source>
        <strain evidence="1">JXDWG</strain>
        <tissue evidence="1">Leaf</tissue>
    </source>
</reference>
<sequence length="53" mass="6340">MQGEQIKAIRNNIMIFNREKNYQSRGRKRDCSQFFRNLAIYLEIVDCPALLSF</sequence>
<dbReference type="EMBL" id="JBBNAG010000008">
    <property type="protein sequence ID" value="KAK9112245.1"/>
    <property type="molecule type" value="Genomic_DNA"/>
</dbReference>
<dbReference type="AlphaFoldDB" id="A0AAP0IBS3"/>
<protein>
    <submittedName>
        <fullName evidence="1">Uncharacterized protein</fullName>
    </submittedName>
</protein>
<comment type="caution">
    <text evidence="1">The sequence shown here is derived from an EMBL/GenBank/DDBJ whole genome shotgun (WGS) entry which is preliminary data.</text>
</comment>
<keyword evidence="2" id="KW-1185">Reference proteome</keyword>
<evidence type="ECO:0000313" key="1">
    <source>
        <dbReference type="EMBL" id="KAK9112245.1"/>
    </source>
</evidence>
<name>A0AAP0IBS3_9MAGN</name>
<dbReference type="Proteomes" id="UP001419268">
    <property type="component" value="Unassembled WGS sequence"/>
</dbReference>
<organism evidence="1 2">
    <name type="scientific">Stephania cephalantha</name>
    <dbReference type="NCBI Taxonomy" id="152367"/>
    <lineage>
        <taxon>Eukaryota</taxon>
        <taxon>Viridiplantae</taxon>
        <taxon>Streptophyta</taxon>
        <taxon>Embryophyta</taxon>
        <taxon>Tracheophyta</taxon>
        <taxon>Spermatophyta</taxon>
        <taxon>Magnoliopsida</taxon>
        <taxon>Ranunculales</taxon>
        <taxon>Menispermaceae</taxon>
        <taxon>Menispermoideae</taxon>
        <taxon>Cissampelideae</taxon>
        <taxon>Stephania</taxon>
    </lineage>
</organism>
<accession>A0AAP0IBS3</accession>
<gene>
    <name evidence="1" type="ORF">Scep_019764</name>
</gene>
<proteinExistence type="predicted"/>
<evidence type="ECO:0000313" key="2">
    <source>
        <dbReference type="Proteomes" id="UP001419268"/>
    </source>
</evidence>